<dbReference type="InterPro" id="IPR005119">
    <property type="entry name" value="LysR_subst-bd"/>
</dbReference>
<protein>
    <submittedName>
        <fullName evidence="2">DNA-binding transcriptional LysR family regulator</fullName>
    </submittedName>
</protein>
<reference evidence="2 3" key="1">
    <citation type="submission" date="2021-03" db="EMBL/GenBank/DDBJ databases">
        <title>Sequencing the genomes of 1000 actinobacteria strains.</title>
        <authorList>
            <person name="Klenk H.-P."/>
        </authorList>
    </citation>
    <scope>NUCLEOTIDE SEQUENCE [LARGE SCALE GENOMIC DNA]</scope>
    <source>
        <strain evidence="2 3">DSM 12544</strain>
    </source>
</reference>
<accession>A0ABS4T4P9</accession>
<evidence type="ECO:0000313" key="2">
    <source>
        <dbReference type="EMBL" id="MBP2319378.1"/>
    </source>
</evidence>
<dbReference type="RefSeq" id="WP_210050563.1">
    <property type="nucleotide sequence ID" value="NZ_JAGINX010000001.1"/>
</dbReference>
<organism evidence="2 3">
    <name type="scientific">Nesterenkonia lacusekhoensis</name>
    <dbReference type="NCBI Taxonomy" id="150832"/>
    <lineage>
        <taxon>Bacteria</taxon>
        <taxon>Bacillati</taxon>
        <taxon>Actinomycetota</taxon>
        <taxon>Actinomycetes</taxon>
        <taxon>Micrococcales</taxon>
        <taxon>Micrococcaceae</taxon>
        <taxon>Nesterenkonia</taxon>
    </lineage>
</organism>
<proteinExistence type="predicted"/>
<gene>
    <name evidence="2" type="ORF">JOF45_002397</name>
</gene>
<dbReference type="SUPFAM" id="SSF53850">
    <property type="entry name" value="Periplasmic binding protein-like II"/>
    <property type="match status" value="1"/>
</dbReference>
<keyword evidence="2" id="KW-0238">DNA-binding</keyword>
<evidence type="ECO:0000313" key="3">
    <source>
        <dbReference type="Proteomes" id="UP001519331"/>
    </source>
</evidence>
<dbReference type="EMBL" id="JAGINX010000001">
    <property type="protein sequence ID" value="MBP2319378.1"/>
    <property type="molecule type" value="Genomic_DNA"/>
</dbReference>
<dbReference type="Pfam" id="PF03466">
    <property type="entry name" value="LysR_substrate"/>
    <property type="match status" value="1"/>
</dbReference>
<dbReference type="Gene3D" id="3.40.190.10">
    <property type="entry name" value="Periplasmic binding protein-like II"/>
    <property type="match status" value="2"/>
</dbReference>
<dbReference type="Proteomes" id="UP001519331">
    <property type="component" value="Unassembled WGS sequence"/>
</dbReference>
<feature type="domain" description="LysR substrate-binding" evidence="1">
    <location>
        <begin position="2"/>
        <end position="72"/>
    </location>
</feature>
<sequence>MHRTSQVLTILALVGAGRGLAFVPESTQQIATPSVKYLPLDHGEDSRIELHALWSPENTNPVVERLLEHLRADGLGPS</sequence>
<keyword evidence="3" id="KW-1185">Reference proteome</keyword>
<comment type="caution">
    <text evidence="2">The sequence shown here is derived from an EMBL/GenBank/DDBJ whole genome shotgun (WGS) entry which is preliminary data.</text>
</comment>
<evidence type="ECO:0000259" key="1">
    <source>
        <dbReference type="Pfam" id="PF03466"/>
    </source>
</evidence>
<dbReference type="GO" id="GO:0003677">
    <property type="term" value="F:DNA binding"/>
    <property type="evidence" value="ECO:0007669"/>
    <property type="project" value="UniProtKB-KW"/>
</dbReference>
<name>A0ABS4T4P9_9MICC</name>